<feature type="non-terminal residue" evidence="2">
    <location>
        <position position="234"/>
    </location>
</feature>
<dbReference type="Proteomes" id="UP001432322">
    <property type="component" value="Unassembled WGS sequence"/>
</dbReference>
<evidence type="ECO:0000259" key="1">
    <source>
        <dbReference type="PROSITE" id="PS50097"/>
    </source>
</evidence>
<dbReference type="SUPFAM" id="SSF54695">
    <property type="entry name" value="POZ domain"/>
    <property type="match status" value="1"/>
</dbReference>
<dbReference type="InterPro" id="IPR011333">
    <property type="entry name" value="SKP1/BTB/POZ_sf"/>
</dbReference>
<dbReference type="PROSITE" id="PS50097">
    <property type="entry name" value="BTB"/>
    <property type="match status" value="1"/>
</dbReference>
<evidence type="ECO:0000313" key="3">
    <source>
        <dbReference type="Proteomes" id="UP001432322"/>
    </source>
</evidence>
<sequence length="234" mass="26468">STGKPFSTGKPPYLPQPTYIYSDCLLVGATTIALCRELLALQSEYFTTLFYGPYMERAQDVKEIKEVQEEAFINFLQKLHKGALSSVESALDALVFCYRFMVPRLAQKVFPYLQEKSLAVGELPHALITVDQVANNEEIMAWILTQFPSKSKLIEAVHDTAPHLSSATIQICLKEIARMDELWESTKYSKIKTMLPSANNRYGDNWIGIHLTCCDSNGKMMDTDDGYYAVQHYS</sequence>
<accession>A0AAV5WQX4</accession>
<proteinExistence type="predicted"/>
<organism evidence="2 3">
    <name type="scientific">Pristionchus fissidentatus</name>
    <dbReference type="NCBI Taxonomy" id="1538716"/>
    <lineage>
        <taxon>Eukaryota</taxon>
        <taxon>Metazoa</taxon>
        <taxon>Ecdysozoa</taxon>
        <taxon>Nematoda</taxon>
        <taxon>Chromadorea</taxon>
        <taxon>Rhabditida</taxon>
        <taxon>Rhabditina</taxon>
        <taxon>Diplogasteromorpha</taxon>
        <taxon>Diplogasteroidea</taxon>
        <taxon>Neodiplogasteridae</taxon>
        <taxon>Pristionchus</taxon>
    </lineage>
</organism>
<dbReference type="Pfam" id="PF00651">
    <property type="entry name" value="BTB"/>
    <property type="match status" value="1"/>
</dbReference>
<dbReference type="Gene3D" id="3.30.710.10">
    <property type="entry name" value="Potassium Channel Kv1.1, Chain A"/>
    <property type="match status" value="1"/>
</dbReference>
<keyword evidence="3" id="KW-1185">Reference proteome</keyword>
<dbReference type="EMBL" id="BTSY01000006">
    <property type="protein sequence ID" value="GMT34696.1"/>
    <property type="molecule type" value="Genomic_DNA"/>
</dbReference>
<dbReference type="AlphaFoldDB" id="A0AAV5WQX4"/>
<name>A0AAV5WQX4_9BILA</name>
<gene>
    <name evidence="2" type="ORF">PFISCL1PPCAC_25993</name>
</gene>
<dbReference type="PANTHER" id="PTHR22744">
    <property type="entry name" value="HELIX LOOP HELIX PROTEIN 21-RELATED"/>
    <property type="match status" value="1"/>
</dbReference>
<evidence type="ECO:0000313" key="2">
    <source>
        <dbReference type="EMBL" id="GMT34696.1"/>
    </source>
</evidence>
<protein>
    <recommendedName>
        <fullName evidence="1">BTB domain-containing protein</fullName>
    </recommendedName>
</protein>
<comment type="caution">
    <text evidence="2">The sequence shown here is derived from an EMBL/GenBank/DDBJ whole genome shotgun (WGS) entry which is preliminary data.</text>
</comment>
<dbReference type="CDD" id="cd18186">
    <property type="entry name" value="BTB_POZ_ZBTB_KLHL-like"/>
    <property type="match status" value="1"/>
</dbReference>
<dbReference type="PANTHER" id="PTHR22744:SF14">
    <property type="entry name" value="BTB DOMAIN-CONTAINING PROTEIN-RELATED"/>
    <property type="match status" value="1"/>
</dbReference>
<feature type="non-terminal residue" evidence="2">
    <location>
        <position position="1"/>
    </location>
</feature>
<dbReference type="InterPro" id="IPR000210">
    <property type="entry name" value="BTB/POZ_dom"/>
</dbReference>
<feature type="domain" description="BTB" evidence="1">
    <location>
        <begin position="25"/>
        <end position="88"/>
    </location>
</feature>
<reference evidence="2" key="1">
    <citation type="submission" date="2023-10" db="EMBL/GenBank/DDBJ databases">
        <title>Genome assembly of Pristionchus species.</title>
        <authorList>
            <person name="Yoshida K."/>
            <person name="Sommer R.J."/>
        </authorList>
    </citation>
    <scope>NUCLEOTIDE SEQUENCE</scope>
    <source>
        <strain evidence="2">RS5133</strain>
    </source>
</reference>